<evidence type="ECO:0000313" key="4">
    <source>
        <dbReference type="EMBL" id="PXW91531.1"/>
    </source>
</evidence>
<sequence length="471" mass="51769">MDQSEAPDRKAAAVQDKPETLEQCHAVIEQLGQELAQLREQVSALLDKKLNSRNSSKPPSSDGPDSGGNRAQRRASGRARGAQPGHKGTYRTLLAESEVDAVHDCPPPAVCECGGPVVAGRPMRHQVFDVAAQVEAEVQEYRLYHGVCGHCRKTHKSVLPAGVPRGQIGPRALALVGLLGTAYHLTQPKIRDLLAQVLGVRFSVGAISQAQGLVAQALKEPVQAAVKTLPEAPVVHVDETSYAREGAGRHWVWTVTQPKLVVYQLWSSRARYVAKEMLGEQPKARLVTDRYAVYDWVGPAQRQVCWAHLLRDFTRISQRAGQAGRIGRRLLGLGYVLFRRWHRKSEQIGAQMKQVQGHMHRALERGIAGTCQRTALTCANVLKLWPALWTFLSDPAVPPTNNAAEQALRTIVLKRKISGLTRSRRGEEFIARGYTVVESCKRQGRDALTYLRQAMHGYFAGTAVSSLVPSG</sequence>
<dbReference type="OrthoDB" id="9794514at2"/>
<dbReference type="PANTHER" id="PTHR33678">
    <property type="entry name" value="BLL1576 PROTEIN"/>
    <property type="match status" value="1"/>
</dbReference>
<dbReference type="EMBL" id="QJJS01000041">
    <property type="protein sequence ID" value="PXW91531.1"/>
    <property type="molecule type" value="Genomic_DNA"/>
</dbReference>
<dbReference type="InterPro" id="IPR004291">
    <property type="entry name" value="Transposase_IS66_central"/>
</dbReference>
<dbReference type="NCBIfam" id="NF033517">
    <property type="entry name" value="transpos_IS66"/>
    <property type="match status" value="1"/>
</dbReference>
<dbReference type="Proteomes" id="UP000247811">
    <property type="component" value="Unassembled WGS sequence"/>
</dbReference>
<organism evidence="4 5">
    <name type="scientific">Sphaerotilus hippei</name>
    <dbReference type="NCBI Taxonomy" id="744406"/>
    <lineage>
        <taxon>Bacteria</taxon>
        <taxon>Pseudomonadati</taxon>
        <taxon>Pseudomonadota</taxon>
        <taxon>Betaproteobacteria</taxon>
        <taxon>Burkholderiales</taxon>
        <taxon>Sphaerotilaceae</taxon>
        <taxon>Sphaerotilus</taxon>
    </lineage>
</organism>
<evidence type="ECO:0000313" key="5">
    <source>
        <dbReference type="Proteomes" id="UP000247811"/>
    </source>
</evidence>
<feature type="region of interest" description="Disordered" evidence="1">
    <location>
        <begin position="1"/>
        <end position="21"/>
    </location>
</feature>
<feature type="compositionally biased region" description="Low complexity" evidence="1">
    <location>
        <begin position="55"/>
        <end position="70"/>
    </location>
</feature>
<accession>A0A318GTR7</accession>
<dbReference type="Pfam" id="PF03050">
    <property type="entry name" value="DDE_Tnp_IS66"/>
    <property type="match status" value="1"/>
</dbReference>
<keyword evidence="5" id="KW-1185">Reference proteome</keyword>
<dbReference type="AlphaFoldDB" id="A0A318GTR7"/>
<name>A0A318GTR7_9BURK</name>
<dbReference type="InterPro" id="IPR045618">
    <property type="entry name" value="DUF6444"/>
</dbReference>
<comment type="caution">
    <text evidence="4">The sequence shown here is derived from an EMBL/GenBank/DDBJ whole genome shotgun (WGS) entry which is preliminary data.</text>
</comment>
<evidence type="ECO:0000259" key="2">
    <source>
        <dbReference type="Pfam" id="PF03050"/>
    </source>
</evidence>
<protein>
    <submittedName>
        <fullName evidence="4">Transposase IS66 family protein</fullName>
    </submittedName>
</protein>
<proteinExistence type="predicted"/>
<dbReference type="RefSeq" id="WP_110402593.1">
    <property type="nucleotide sequence ID" value="NZ_QJJS01000041.1"/>
</dbReference>
<feature type="region of interest" description="Disordered" evidence="1">
    <location>
        <begin position="46"/>
        <end position="87"/>
    </location>
</feature>
<feature type="domain" description="Transposase IS66 central" evidence="2">
    <location>
        <begin position="166"/>
        <end position="426"/>
    </location>
</feature>
<gene>
    <name evidence="4" type="ORF">C7444_1411</name>
</gene>
<evidence type="ECO:0000256" key="1">
    <source>
        <dbReference type="SAM" id="MobiDB-lite"/>
    </source>
</evidence>
<dbReference type="Pfam" id="PF20042">
    <property type="entry name" value="DUF6444"/>
    <property type="match status" value="1"/>
</dbReference>
<dbReference type="PANTHER" id="PTHR33678:SF2">
    <property type="match status" value="1"/>
</dbReference>
<evidence type="ECO:0000259" key="3">
    <source>
        <dbReference type="Pfam" id="PF20042"/>
    </source>
</evidence>
<dbReference type="InterPro" id="IPR052344">
    <property type="entry name" value="Transposase-related"/>
</dbReference>
<feature type="domain" description="DUF6444" evidence="3">
    <location>
        <begin position="22"/>
        <end position="91"/>
    </location>
</feature>
<reference evidence="4 5" key="1">
    <citation type="submission" date="2018-05" db="EMBL/GenBank/DDBJ databases">
        <title>Genomic Encyclopedia of Type Strains, Phase IV (KMG-IV): sequencing the most valuable type-strain genomes for metagenomic binning, comparative biology and taxonomic classification.</title>
        <authorList>
            <person name="Goeker M."/>
        </authorList>
    </citation>
    <scope>NUCLEOTIDE SEQUENCE [LARGE SCALE GENOMIC DNA]</scope>
    <source>
        <strain evidence="4 5">DSM 566</strain>
    </source>
</reference>